<feature type="domain" description="Enterochelin esterase N-terminal" evidence="5">
    <location>
        <begin position="45"/>
        <end position="175"/>
    </location>
</feature>
<dbReference type="InterPro" id="IPR000801">
    <property type="entry name" value="Esterase-like"/>
</dbReference>
<evidence type="ECO:0000259" key="5">
    <source>
        <dbReference type="Pfam" id="PF11806"/>
    </source>
</evidence>
<proteinExistence type="inferred from homology"/>
<evidence type="ECO:0000256" key="2">
    <source>
        <dbReference type="ARBA" id="ARBA00022490"/>
    </source>
</evidence>
<dbReference type="Gene3D" id="3.40.50.1820">
    <property type="entry name" value="alpha/beta hydrolase"/>
    <property type="match status" value="1"/>
</dbReference>
<dbReference type="Pfam" id="PF00756">
    <property type="entry name" value="Esterase"/>
    <property type="match status" value="1"/>
</dbReference>
<dbReference type="Gene3D" id="2.60.40.10">
    <property type="entry name" value="Immunoglobulins"/>
    <property type="match status" value="1"/>
</dbReference>
<evidence type="ECO:0000256" key="3">
    <source>
        <dbReference type="ARBA" id="ARBA00022801"/>
    </source>
</evidence>
<dbReference type="AlphaFoldDB" id="A0A1C3HGX3"/>
<dbReference type="InterPro" id="IPR013783">
    <property type="entry name" value="Ig-like_fold"/>
</dbReference>
<dbReference type="InterPro" id="IPR029058">
    <property type="entry name" value="AB_hydrolase_fold"/>
</dbReference>
<dbReference type="GO" id="GO:0006826">
    <property type="term" value="P:iron ion transport"/>
    <property type="evidence" value="ECO:0007669"/>
    <property type="project" value="InterPro"/>
</dbReference>
<dbReference type="SUPFAM" id="SSF53474">
    <property type="entry name" value="alpha/beta-Hydrolases"/>
    <property type="match status" value="1"/>
</dbReference>
<dbReference type="InterPro" id="IPR021764">
    <property type="entry name" value="Enterochelin_esterase_N"/>
</dbReference>
<dbReference type="GO" id="GO:0005737">
    <property type="term" value="C:cytoplasm"/>
    <property type="evidence" value="ECO:0007669"/>
    <property type="project" value="UniProtKB-SubCell"/>
</dbReference>
<organism evidence="6">
    <name type="scientific">Serratia marcescens</name>
    <dbReference type="NCBI Taxonomy" id="615"/>
    <lineage>
        <taxon>Bacteria</taxon>
        <taxon>Pseudomonadati</taxon>
        <taxon>Pseudomonadota</taxon>
        <taxon>Gammaproteobacteria</taxon>
        <taxon>Enterobacterales</taxon>
        <taxon>Yersiniaceae</taxon>
        <taxon>Serratia</taxon>
    </lineage>
</organism>
<dbReference type="Pfam" id="PF11806">
    <property type="entry name" value="Enterochelin_N"/>
    <property type="match status" value="1"/>
</dbReference>
<dbReference type="PANTHER" id="PTHR48098">
    <property type="entry name" value="ENTEROCHELIN ESTERASE-RELATED"/>
    <property type="match status" value="1"/>
</dbReference>
<keyword evidence="2" id="KW-0963">Cytoplasm</keyword>
<sequence length="430" mass="48587">MHSLHADGLVLNLLQRPDLGGEDWWRQVAELGTPLVEPLPAAQVRVTFFWRDPWGDERRSPIKKVYVDINCVTDHHSPSPQSLERWPGSDIWWWQFTIRGDWRGSYSFIPIETAQLPPAFTGDAAQRRQQQRQWWCSLFPLMRHDPLNPVAPHCSSRGFPLSAIHLPAAPDQSAWRALDAGQVLPAASEGLQHFFWHSERLANRRNIWLYATGAGEDRPLVVLLDGQFWLHGIPIFSALDAETLNGRLPPALYLFIDVIDMARRAEELACNAAFWRAVQEELLPQVATRESYSDDPQRTVVVGQSYGGLAALYAGLHWPQRFGCVLTQSGSFWWPHIEAMMNPAEEYTADVGWLTEQVRGGLCAATPLRVFQEAGEGERDIHQVNRQMHRALVEAGHRVDYRVFAGGHDAVCWRGGLIDGLRVLLAPCHG</sequence>
<comment type="similarity">
    <text evidence="4">Belongs to the Fes family.</text>
</comment>
<name>A0A1C3HGX3_SERMA</name>
<evidence type="ECO:0000313" key="6">
    <source>
        <dbReference type="EMBL" id="SAY44310.1"/>
    </source>
</evidence>
<gene>
    <name evidence="6" type="primary">fes_2</name>
    <name evidence="6" type="ORF">PWN146_03018</name>
</gene>
<comment type="subcellular location">
    <subcellularLocation>
        <location evidence="1">Cytoplasm</location>
    </subcellularLocation>
</comment>
<dbReference type="NCBIfam" id="NF007758">
    <property type="entry name" value="PRK10439.1"/>
    <property type="match status" value="1"/>
</dbReference>
<protein>
    <submittedName>
        <fullName evidence="6">Enterochelin esterase</fullName>
    </submittedName>
</protein>
<evidence type="ECO:0000256" key="1">
    <source>
        <dbReference type="ARBA" id="ARBA00004496"/>
    </source>
</evidence>
<accession>A0A1C3HGX3</accession>
<dbReference type="PANTHER" id="PTHR48098:SF3">
    <property type="entry name" value="IRON(III) ENTEROBACTIN ESTERASE"/>
    <property type="match status" value="1"/>
</dbReference>
<dbReference type="EMBL" id="LT575490">
    <property type="protein sequence ID" value="SAY44310.1"/>
    <property type="molecule type" value="Genomic_DNA"/>
</dbReference>
<dbReference type="SUPFAM" id="SSF81296">
    <property type="entry name" value="E set domains"/>
    <property type="match status" value="1"/>
</dbReference>
<keyword evidence="3" id="KW-0378">Hydrolase</keyword>
<evidence type="ECO:0000256" key="4">
    <source>
        <dbReference type="ARBA" id="ARBA00024201"/>
    </source>
</evidence>
<dbReference type="GO" id="GO:0005506">
    <property type="term" value="F:iron ion binding"/>
    <property type="evidence" value="ECO:0007669"/>
    <property type="project" value="InterPro"/>
</dbReference>
<dbReference type="GO" id="GO:0008849">
    <property type="term" value="F:enterochelin esterase activity"/>
    <property type="evidence" value="ECO:0007669"/>
    <property type="project" value="InterPro"/>
</dbReference>
<reference evidence="6" key="1">
    <citation type="submission" date="2016-05" db="EMBL/GenBank/DDBJ databases">
        <authorList>
            <person name="Cock P.J.A."/>
            <person name="Cock P.J.A."/>
        </authorList>
    </citation>
    <scope>NUCLEOTIDE SEQUENCE</scope>
    <source>
        <strain evidence="6">PWN146_assembly</strain>
    </source>
</reference>
<dbReference type="InterPro" id="IPR014756">
    <property type="entry name" value="Ig_E-set"/>
</dbReference>
<dbReference type="InterPro" id="IPR050583">
    <property type="entry name" value="Mycobacterial_A85_antigen"/>
</dbReference>